<gene>
    <name evidence="1 3" type="ORF">BDZ99DRAFT_492506</name>
</gene>
<reference evidence="3" key="3">
    <citation type="submission" date="2025-04" db="UniProtKB">
        <authorList>
            <consortium name="RefSeq"/>
        </authorList>
    </citation>
    <scope>IDENTIFICATION</scope>
    <source>
        <strain evidence="3">CBS 304.34</strain>
    </source>
</reference>
<dbReference type="OrthoDB" id="2544694at2759"/>
<dbReference type="RefSeq" id="XP_033568479.1">
    <property type="nucleotide sequence ID" value="XM_033723170.1"/>
</dbReference>
<reference evidence="3" key="2">
    <citation type="submission" date="2020-04" db="EMBL/GenBank/DDBJ databases">
        <authorList>
            <consortium name="NCBI Genome Project"/>
        </authorList>
    </citation>
    <scope>NUCLEOTIDE SEQUENCE</scope>
    <source>
        <strain evidence="3">CBS 304.34</strain>
    </source>
</reference>
<reference evidence="1 3" key="1">
    <citation type="journal article" date="2020" name="Stud. Mycol.">
        <title>101 Dothideomycetes genomes: a test case for predicting lifestyles and emergence of pathogens.</title>
        <authorList>
            <person name="Haridas S."/>
            <person name="Albert R."/>
            <person name="Binder M."/>
            <person name="Bloem J."/>
            <person name="Labutti K."/>
            <person name="Salamov A."/>
            <person name="Andreopoulos B."/>
            <person name="Baker S."/>
            <person name="Barry K."/>
            <person name="Bills G."/>
            <person name="Bluhm B."/>
            <person name="Cannon C."/>
            <person name="Castanera R."/>
            <person name="Culley D."/>
            <person name="Daum C."/>
            <person name="Ezra D."/>
            <person name="Gonzalez J."/>
            <person name="Henrissat B."/>
            <person name="Kuo A."/>
            <person name="Liang C."/>
            <person name="Lipzen A."/>
            <person name="Lutzoni F."/>
            <person name="Magnuson J."/>
            <person name="Mondo S."/>
            <person name="Nolan M."/>
            <person name="Ohm R."/>
            <person name="Pangilinan J."/>
            <person name="Park H.-J."/>
            <person name="Ramirez L."/>
            <person name="Alfaro M."/>
            <person name="Sun H."/>
            <person name="Tritt A."/>
            <person name="Yoshinaga Y."/>
            <person name="Zwiers L.-H."/>
            <person name="Turgeon B."/>
            <person name="Goodwin S."/>
            <person name="Spatafora J."/>
            <person name="Crous P."/>
            <person name="Grigoriev I."/>
        </authorList>
    </citation>
    <scope>NUCLEOTIDE SEQUENCE</scope>
    <source>
        <strain evidence="1 3">CBS 304.34</strain>
    </source>
</reference>
<dbReference type="AlphaFoldDB" id="A0A6A6XZW9"/>
<dbReference type="Gene3D" id="2.40.160.20">
    <property type="match status" value="1"/>
</dbReference>
<dbReference type="GeneID" id="54464063"/>
<dbReference type="PANTHER" id="PTHR37315:SF1">
    <property type="entry name" value="UPF0311 PROTEIN BLR7842"/>
    <property type="match status" value="1"/>
</dbReference>
<sequence length="149" mass="16117">MTPKLDYAFTLHVDLAPPHDFGKTAGGEKRFVPITRGILPGGGDWNAARPDGVVHVFAKYTIQAEDGTLLNVTNEGYGRASQETIKAVFGDEPSKASMAEGGAAWYTKTFPRFEVALGPLGWLNSACFVGDLLPPKVLNHVKIDVYEIL</sequence>
<evidence type="ECO:0000313" key="2">
    <source>
        <dbReference type="Proteomes" id="UP000504636"/>
    </source>
</evidence>
<organism evidence="1">
    <name type="scientific">Mytilinidion resinicola</name>
    <dbReference type="NCBI Taxonomy" id="574789"/>
    <lineage>
        <taxon>Eukaryota</taxon>
        <taxon>Fungi</taxon>
        <taxon>Dikarya</taxon>
        <taxon>Ascomycota</taxon>
        <taxon>Pezizomycotina</taxon>
        <taxon>Dothideomycetes</taxon>
        <taxon>Pleosporomycetidae</taxon>
        <taxon>Mytilinidiales</taxon>
        <taxon>Mytilinidiaceae</taxon>
        <taxon>Mytilinidion</taxon>
    </lineage>
</organism>
<evidence type="ECO:0000313" key="1">
    <source>
        <dbReference type="EMBL" id="KAF2801515.1"/>
    </source>
</evidence>
<dbReference type="InterPro" id="IPR020915">
    <property type="entry name" value="UPF0311"/>
</dbReference>
<accession>A0A6A6XZW9</accession>
<dbReference type="Proteomes" id="UP000504636">
    <property type="component" value="Unplaced"/>
</dbReference>
<name>A0A6A6XZW9_9PEZI</name>
<protein>
    <submittedName>
        <fullName evidence="1 3">Uncharacterized protein</fullName>
    </submittedName>
</protein>
<dbReference type="EMBL" id="MU003729">
    <property type="protein sequence ID" value="KAF2801515.1"/>
    <property type="molecule type" value="Genomic_DNA"/>
</dbReference>
<dbReference type="Pfam" id="PF11578">
    <property type="entry name" value="DUF3237"/>
    <property type="match status" value="1"/>
</dbReference>
<dbReference type="PANTHER" id="PTHR37315">
    <property type="entry name" value="UPF0311 PROTEIN BLR7842"/>
    <property type="match status" value="1"/>
</dbReference>
<keyword evidence="2" id="KW-1185">Reference proteome</keyword>
<evidence type="ECO:0000313" key="3">
    <source>
        <dbReference type="RefSeq" id="XP_033568479.1"/>
    </source>
</evidence>
<proteinExistence type="predicted"/>